<keyword evidence="3" id="KW-1185">Reference proteome</keyword>
<proteinExistence type="predicted"/>
<feature type="compositionally biased region" description="Gly residues" evidence="1">
    <location>
        <begin position="27"/>
        <end position="47"/>
    </location>
</feature>
<feature type="region of interest" description="Disordered" evidence="1">
    <location>
        <begin position="23"/>
        <end position="50"/>
    </location>
</feature>
<evidence type="ECO:0000313" key="3">
    <source>
        <dbReference type="Proteomes" id="UP000294513"/>
    </source>
</evidence>
<accession>A0A4R5ASK8</accession>
<dbReference type="Proteomes" id="UP000294513">
    <property type="component" value="Unassembled WGS sequence"/>
</dbReference>
<gene>
    <name evidence="2" type="ORF">E1298_34035</name>
</gene>
<dbReference type="EMBL" id="SMKU01000259">
    <property type="protein sequence ID" value="TDD73402.1"/>
    <property type="molecule type" value="Genomic_DNA"/>
</dbReference>
<feature type="non-terminal residue" evidence="2">
    <location>
        <position position="79"/>
    </location>
</feature>
<reference evidence="2 3" key="1">
    <citation type="submission" date="2019-03" db="EMBL/GenBank/DDBJ databases">
        <title>Draft genome sequences of novel Actinobacteria.</title>
        <authorList>
            <person name="Sahin N."/>
            <person name="Ay H."/>
            <person name="Saygin H."/>
        </authorList>
    </citation>
    <scope>NUCLEOTIDE SEQUENCE [LARGE SCALE GENOMIC DNA]</scope>
    <source>
        <strain evidence="2 3">H3C3</strain>
    </source>
</reference>
<evidence type="ECO:0000313" key="2">
    <source>
        <dbReference type="EMBL" id="TDD73402.1"/>
    </source>
</evidence>
<comment type="caution">
    <text evidence="2">The sequence shown here is derived from an EMBL/GenBank/DDBJ whole genome shotgun (WGS) entry which is preliminary data.</text>
</comment>
<organism evidence="2 3">
    <name type="scientific">Actinomadura rubrisoli</name>
    <dbReference type="NCBI Taxonomy" id="2530368"/>
    <lineage>
        <taxon>Bacteria</taxon>
        <taxon>Bacillati</taxon>
        <taxon>Actinomycetota</taxon>
        <taxon>Actinomycetes</taxon>
        <taxon>Streptosporangiales</taxon>
        <taxon>Thermomonosporaceae</taxon>
        <taxon>Actinomadura</taxon>
    </lineage>
</organism>
<sequence>MRISSRALIGGQSSAEWGRTLSFVRTNGGGAGGAGAGGAGGGAGAGGPLVERAGRGVAGGDCAAGGARCVPGRADGGGR</sequence>
<name>A0A4R5ASK8_9ACTN</name>
<dbReference type="AlphaFoldDB" id="A0A4R5ASK8"/>
<evidence type="ECO:0000256" key="1">
    <source>
        <dbReference type="SAM" id="MobiDB-lite"/>
    </source>
</evidence>
<protein>
    <submittedName>
        <fullName evidence="2">Uncharacterized protein</fullName>
    </submittedName>
</protein>